<dbReference type="Gene3D" id="3.30.1340.10">
    <property type="entry name" value="HPr-like"/>
    <property type="match status" value="1"/>
</dbReference>
<evidence type="ECO:0000256" key="5">
    <source>
        <dbReference type="ARBA" id="ARBA00033055"/>
    </source>
</evidence>
<dbReference type="InterPro" id="IPR035895">
    <property type="entry name" value="HPr-like_sf"/>
</dbReference>
<dbReference type="InterPro" id="IPR000032">
    <property type="entry name" value="HPr-like"/>
</dbReference>
<protein>
    <recommendedName>
        <fullName evidence="2">Phosphocarrier protein HPr</fullName>
    </recommendedName>
    <alternativeName>
        <fullName evidence="5">Histidine-containing protein</fullName>
    </alternativeName>
</protein>
<evidence type="ECO:0000313" key="7">
    <source>
        <dbReference type="EMBL" id="AGS52007.1"/>
    </source>
</evidence>
<evidence type="ECO:0000259" key="6">
    <source>
        <dbReference type="PROSITE" id="PS51350"/>
    </source>
</evidence>
<keyword evidence="4" id="KW-0762">Sugar transport</keyword>
<dbReference type="PROSITE" id="PS00369">
    <property type="entry name" value="PTS_HPR_HIS"/>
    <property type="match status" value="1"/>
</dbReference>
<dbReference type="PANTHER" id="PTHR33705">
    <property type="entry name" value="PHOSPHOCARRIER PROTEIN HPR"/>
    <property type="match status" value="1"/>
</dbReference>
<dbReference type="PROSITE" id="PS51350">
    <property type="entry name" value="PTS_HPR_DOM"/>
    <property type="match status" value="1"/>
</dbReference>
<proteinExistence type="predicted"/>
<dbReference type="InterPro" id="IPR050399">
    <property type="entry name" value="HPr"/>
</dbReference>
<name>A0A806JYK5_9BACT</name>
<dbReference type="EMBL" id="JQ844179">
    <property type="protein sequence ID" value="AGS52007.1"/>
    <property type="molecule type" value="Genomic_DNA"/>
</dbReference>
<organism evidence="7">
    <name type="scientific">uncultured bacterium contig00006</name>
    <dbReference type="NCBI Taxonomy" id="1181498"/>
    <lineage>
        <taxon>Bacteria</taxon>
        <taxon>environmental samples</taxon>
    </lineage>
</organism>
<evidence type="ECO:0000256" key="1">
    <source>
        <dbReference type="ARBA" id="ARBA00003681"/>
    </source>
</evidence>
<evidence type="ECO:0000256" key="3">
    <source>
        <dbReference type="ARBA" id="ARBA00022448"/>
    </source>
</evidence>
<evidence type="ECO:0000256" key="2">
    <source>
        <dbReference type="ARBA" id="ARBA00020422"/>
    </source>
</evidence>
<dbReference type="SUPFAM" id="SSF55594">
    <property type="entry name" value="HPr-like"/>
    <property type="match status" value="1"/>
</dbReference>
<evidence type="ECO:0000256" key="4">
    <source>
        <dbReference type="ARBA" id="ARBA00022597"/>
    </source>
</evidence>
<reference evidence="7" key="1">
    <citation type="submission" date="2012-03" db="EMBL/GenBank/DDBJ databases">
        <title>Functional metagenomics reveals considerable lignocellulase gene clusters in the gut microbiome of a wood-feeding higher termite.</title>
        <authorList>
            <person name="Liu N."/>
        </authorList>
    </citation>
    <scope>NUCLEOTIDE SEQUENCE</scope>
</reference>
<dbReference type="InterPro" id="IPR001020">
    <property type="entry name" value="PTS_HPr_His_P_site"/>
</dbReference>
<dbReference type="PRINTS" id="PR00107">
    <property type="entry name" value="PHOSPHOCPHPR"/>
</dbReference>
<keyword evidence="3" id="KW-0813">Transport</keyword>
<dbReference type="CDD" id="cd00367">
    <property type="entry name" value="PTS-HPr_like"/>
    <property type="match status" value="1"/>
</dbReference>
<accession>A0A806JYK5</accession>
<dbReference type="Pfam" id="PF00381">
    <property type="entry name" value="PTS-HPr"/>
    <property type="match status" value="1"/>
</dbReference>
<dbReference type="PANTHER" id="PTHR33705:SF1">
    <property type="entry name" value="PHOSPHOCARRIER PROTEIN HPR"/>
    <property type="match status" value="1"/>
</dbReference>
<dbReference type="NCBIfam" id="TIGR01003">
    <property type="entry name" value="PTS_HPr_family"/>
    <property type="match status" value="1"/>
</dbReference>
<comment type="function">
    <text evidence="1">General (non sugar-specific) component of the phosphoenolpyruvate-dependent sugar phosphotransferase system (sugar PTS). This major carbohydrate active-transport system catalyzes the phosphorylation of incoming sugar substrates concomitantly with their translocation across the cell membrane. The phosphoryl group from phosphoenolpyruvate (PEP) is transferred to the phosphoryl carrier protein HPr by enzyme I. Phospho-HPr then transfers it to the PTS EIIA domain.</text>
</comment>
<sequence length="91" mass="9549">MYARQTTVVNRTGLHARPAAEFVIEAKKHPCRITVRRAAEGCAAVNAKSITRILAEGLSQGAQVEVAADGEGETEAVDSLIALIDGGFGEL</sequence>
<feature type="domain" description="HPr" evidence="6">
    <location>
        <begin position="1"/>
        <end position="91"/>
    </location>
</feature>
<dbReference type="AlphaFoldDB" id="A0A806JYK5"/>